<dbReference type="Gene3D" id="3.20.20.140">
    <property type="entry name" value="Metal-dependent hydrolases"/>
    <property type="match status" value="1"/>
</dbReference>
<proteinExistence type="predicted"/>
<reference evidence="2" key="1">
    <citation type="submission" date="2016-08" db="EMBL/GenBank/DDBJ databases">
        <authorList>
            <person name="Varghese N."/>
            <person name="Submissions Spin"/>
        </authorList>
    </citation>
    <scope>NUCLEOTIDE SEQUENCE [LARGE SCALE GENOMIC DNA]</scope>
    <source>
        <strain evidence="2">ERR11</strain>
    </source>
</reference>
<dbReference type="NCBIfam" id="NF038032">
    <property type="entry name" value="CehA_McbA_metalo"/>
    <property type="match status" value="1"/>
</dbReference>
<dbReference type="RefSeq" id="WP_245323640.1">
    <property type="nucleotide sequence ID" value="NZ_FMAI01000016.1"/>
</dbReference>
<dbReference type="InterPro" id="IPR016195">
    <property type="entry name" value="Pol/histidinol_Pase-like"/>
</dbReference>
<evidence type="ECO:0000313" key="2">
    <source>
        <dbReference type="Proteomes" id="UP000199184"/>
    </source>
</evidence>
<gene>
    <name evidence="1" type="ORF">GA0061098_101690</name>
</gene>
<name>A0A1C3XHX7_9BRAD</name>
<keyword evidence="2" id="KW-1185">Reference proteome</keyword>
<organism evidence="1 2">
    <name type="scientific">Bradyrhizobium shewense</name>
    <dbReference type="NCBI Taxonomy" id="1761772"/>
    <lineage>
        <taxon>Bacteria</taxon>
        <taxon>Pseudomonadati</taxon>
        <taxon>Pseudomonadota</taxon>
        <taxon>Alphaproteobacteria</taxon>
        <taxon>Hyphomicrobiales</taxon>
        <taxon>Nitrobacteraceae</taxon>
        <taxon>Bradyrhizobium</taxon>
    </lineage>
</organism>
<sequence length="878" mass="95466">MKTPSSPHFTPVDLKRYFNARRANAGEGFAARPGDTGWIDSLRGLQTHRGMPFLFGSETGPDVLKLRPGAPPAVIALPRAMASYLLFVQVAADRPSASPDGFGEIGPATLPVEGNPLGERVATYGLRYADGSETDLPVLRRFAIQQNHISWSASAFAALPLRAPIVHASTGEDFVLGRAPGASFFQGEARTQSGRMDRQGENLWLYALSNPYPDKELSALSLRAEQEISLVFAVTTTTLTQHPLRLQGRRKLKVRLPPGVHLNKLGELDVDDRGEQIGMDLGTVISARAVLEYSRADWLGAKVDVQPVRSANEVIVEYSAHPDARLYLRSDDGRLHMFDLRSLEGCGNAGGASLTVATVEPATRPVKIRIVEKGSGVRVAARLHVHGEHGEYLPPKGHHRKVNTGRFEDFSGEFANGQNQYAYVDGSCEADLPLGPVFVEICRGFEVRPLRTIVEITATTDHLTFELDRVLRWREQGWVSSDTHVHFLSPQTALLEGKAEGVNVVNLLAAQWGELFTNVADFDGRTTIGAKDFGGDGEFLVRVGTENRMQVLGHISLLGYEGGMINPLSCGGSNEAAIGHVLEATMADWAERCRQQGGLVVMPHAPNPQAERAADIVLGLVDAIEMMSFNPRTAQISAFGLADWYRYLNIGYHLPLVAGSDKMDAAALLGGSRTYVRLGERDFTYRNWMDAVRSGDTFITVGPLVEMTVEGRRPGGTVVLPRSGGTLTIDWRIESVSVPPTRAELICNGTVLEEVRCGGLSCKGQLSVPISESCWIALRVRGSVAGREADIAAHTSAVYVKVGGMPIFATADAVSVLAQIEGSIAYMDTLAPKSDEARHSRLRAALELAHHRLHHRLHELGASHHHAPVHSVHVEREH</sequence>
<dbReference type="AlphaFoldDB" id="A0A1C3XHX7"/>
<accession>A0A1C3XHX7</accession>
<evidence type="ECO:0000313" key="1">
    <source>
        <dbReference type="EMBL" id="SCB51882.1"/>
    </source>
</evidence>
<dbReference type="SUPFAM" id="SSF89550">
    <property type="entry name" value="PHP domain-like"/>
    <property type="match status" value="1"/>
</dbReference>
<dbReference type="EMBL" id="FMAI01000016">
    <property type="protein sequence ID" value="SCB51882.1"/>
    <property type="molecule type" value="Genomic_DNA"/>
</dbReference>
<protein>
    <submittedName>
        <fullName evidence="1">Uncharacterized protein</fullName>
    </submittedName>
</protein>
<dbReference type="Proteomes" id="UP000199184">
    <property type="component" value="Unassembled WGS sequence"/>
</dbReference>